<dbReference type="EMBL" id="NFKK01000023">
    <property type="protein sequence ID" value="OUP51405.1"/>
    <property type="molecule type" value="Genomic_DNA"/>
</dbReference>
<dbReference type="Proteomes" id="UP000195897">
    <property type="component" value="Unassembled WGS sequence"/>
</dbReference>
<dbReference type="SFLD" id="SFLDG01129">
    <property type="entry name" value="C1.5:_HAD__Beta-PGM__Phosphata"/>
    <property type="match status" value="1"/>
</dbReference>
<dbReference type="PRINTS" id="PR00413">
    <property type="entry name" value="HADHALOGNASE"/>
</dbReference>
<dbReference type="GO" id="GO:0008967">
    <property type="term" value="F:phosphoglycolate phosphatase activity"/>
    <property type="evidence" value="ECO:0007669"/>
    <property type="project" value="TreeGrafter"/>
</dbReference>
<gene>
    <name evidence="1" type="ORF">B5F17_13300</name>
</gene>
<dbReference type="InterPro" id="IPR041492">
    <property type="entry name" value="HAD_2"/>
</dbReference>
<dbReference type="Pfam" id="PF13419">
    <property type="entry name" value="HAD_2"/>
    <property type="match status" value="1"/>
</dbReference>
<evidence type="ECO:0000313" key="2">
    <source>
        <dbReference type="Proteomes" id="UP000195897"/>
    </source>
</evidence>
<protein>
    <recommendedName>
        <fullName evidence="3">Hydrolase</fullName>
    </recommendedName>
</protein>
<organism evidence="1 2">
    <name type="scientific">Butyricicoccus pullicaecorum</name>
    <dbReference type="NCBI Taxonomy" id="501571"/>
    <lineage>
        <taxon>Bacteria</taxon>
        <taxon>Bacillati</taxon>
        <taxon>Bacillota</taxon>
        <taxon>Clostridia</taxon>
        <taxon>Eubacteriales</taxon>
        <taxon>Butyricicoccaceae</taxon>
        <taxon>Butyricicoccus</taxon>
    </lineage>
</organism>
<dbReference type="InterPro" id="IPR006439">
    <property type="entry name" value="HAD-SF_hydro_IA"/>
</dbReference>
<dbReference type="GO" id="GO:0005829">
    <property type="term" value="C:cytosol"/>
    <property type="evidence" value="ECO:0007669"/>
    <property type="project" value="TreeGrafter"/>
</dbReference>
<dbReference type="AlphaFoldDB" id="A0A1Y4L3Q9"/>
<sequence>MEPTERRGVMRYQAVLFDFDGTLFDTEHDEMTALSALVTQATGVEPPKDKLLKTFGMTGPDGIRFLGCNEEQAAWVKPRWHEASLNALKTTPVFEGLTEVIEILHRNGVRMGIVTSRGVSGVDMGLTSRGLTAYFDTIVSQKDTVLHKPHPDPLIECLKRMDIAPQDAIYIGDSPGDMQASEAAGMASGLALWGTHQPDLPCTYRLAHPRDILTICEVEG</sequence>
<dbReference type="GO" id="GO:0006281">
    <property type="term" value="P:DNA repair"/>
    <property type="evidence" value="ECO:0007669"/>
    <property type="project" value="TreeGrafter"/>
</dbReference>
<dbReference type="InterPro" id="IPR023198">
    <property type="entry name" value="PGP-like_dom2"/>
</dbReference>
<dbReference type="SUPFAM" id="SSF56784">
    <property type="entry name" value="HAD-like"/>
    <property type="match status" value="1"/>
</dbReference>
<dbReference type="InterPro" id="IPR023214">
    <property type="entry name" value="HAD_sf"/>
</dbReference>
<dbReference type="SFLD" id="SFLDS00003">
    <property type="entry name" value="Haloacid_Dehalogenase"/>
    <property type="match status" value="1"/>
</dbReference>
<dbReference type="NCBIfam" id="TIGR01549">
    <property type="entry name" value="HAD-SF-IA-v1"/>
    <property type="match status" value="1"/>
</dbReference>
<evidence type="ECO:0008006" key="3">
    <source>
        <dbReference type="Google" id="ProtNLM"/>
    </source>
</evidence>
<dbReference type="Gene3D" id="1.10.150.240">
    <property type="entry name" value="Putative phosphatase, domain 2"/>
    <property type="match status" value="1"/>
</dbReference>
<accession>A0A1Y4L3Q9</accession>
<dbReference type="InterPro" id="IPR050155">
    <property type="entry name" value="HAD-like_hydrolase_sf"/>
</dbReference>
<dbReference type="Gene3D" id="3.40.50.1000">
    <property type="entry name" value="HAD superfamily/HAD-like"/>
    <property type="match status" value="1"/>
</dbReference>
<proteinExistence type="predicted"/>
<name>A0A1Y4L3Q9_9FIRM</name>
<dbReference type="InterPro" id="IPR036412">
    <property type="entry name" value="HAD-like_sf"/>
</dbReference>
<dbReference type="PANTHER" id="PTHR43434">
    <property type="entry name" value="PHOSPHOGLYCOLATE PHOSPHATASE"/>
    <property type="match status" value="1"/>
</dbReference>
<reference evidence="2" key="1">
    <citation type="submission" date="2017-04" db="EMBL/GenBank/DDBJ databases">
        <title>Function of individual gut microbiota members based on whole genome sequencing of pure cultures obtained from chicken caecum.</title>
        <authorList>
            <person name="Medvecky M."/>
            <person name="Cejkova D."/>
            <person name="Polansky O."/>
            <person name="Karasova D."/>
            <person name="Kubasova T."/>
            <person name="Cizek A."/>
            <person name="Rychlik I."/>
        </authorList>
    </citation>
    <scope>NUCLEOTIDE SEQUENCE [LARGE SCALE GENOMIC DNA]</scope>
    <source>
        <strain evidence="2">An180</strain>
    </source>
</reference>
<dbReference type="PANTHER" id="PTHR43434:SF1">
    <property type="entry name" value="PHOSPHOGLYCOLATE PHOSPHATASE"/>
    <property type="match status" value="1"/>
</dbReference>
<comment type="caution">
    <text evidence="1">The sequence shown here is derived from an EMBL/GenBank/DDBJ whole genome shotgun (WGS) entry which is preliminary data.</text>
</comment>
<evidence type="ECO:0000313" key="1">
    <source>
        <dbReference type="EMBL" id="OUP51405.1"/>
    </source>
</evidence>